<dbReference type="AlphaFoldDB" id="A0A1V9FP63"/>
<sequence length="106" mass="12117">MISLIHAKDPFGMVVVLANLLCDENGIEKDFSRLQRAIATTIENPALLVHVTDIPGKRYYFRAIHWHYTVLIGVHEEHGVWTVKECCENPSGRHMFGIYKRGTQLV</sequence>
<dbReference type="Proteomes" id="UP000192796">
    <property type="component" value="Unassembled WGS sequence"/>
</dbReference>
<dbReference type="EMBL" id="LVYD01000066">
    <property type="protein sequence ID" value="OQP60097.1"/>
    <property type="molecule type" value="Genomic_DNA"/>
</dbReference>
<evidence type="ECO:0000313" key="1">
    <source>
        <dbReference type="EMBL" id="OQP60097.1"/>
    </source>
</evidence>
<organism evidence="1 2">
    <name type="scientific">Niastella vici</name>
    <dbReference type="NCBI Taxonomy" id="1703345"/>
    <lineage>
        <taxon>Bacteria</taxon>
        <taxon>Pseudomonadati</taxon>
        <taxon>Bacteroidota</taxon>
        <taxon>Chitinophagia</taxon>
        <taxon>Chitinophagales</taxon>
        <taxon>Chitinophagaceae</taxon>
        <taxon>Niastella</taxon>
    </lineage>
</organism>
<dbReference type="RefSeq" id="WP_081153615.1">
    <property type="nucleotide sequence ID" value="NZ_LVYD01000066.1"/>
</dbReference>
<reference evidence="1 2" key="1">
    <citation type="submission" date="2016-03" db="EMBL/GenBank/DDBJ databases">
        <title>Niastella vici sp. nov., isolated from farmland soil.</title>
        <authorList>
            <person name="Chen L."/>
            <person name="Wang D."/>
            <person name="Yang S."/>
            <person name="Wang G."/>
        </authorList>
    </citation>
    <scope>NUCLEOTIDE SEQUENCE [LARGE SCALE GENOMIC DNA]</scope>
    <source>
        <strain evidence="1 2">DJ57</strain>
    </source>
</reference>
<proteinExistence type="predicted"/>
<evidence type="ECO:0000313" key="2">
    <source>
        <dbReference type="Proteomes" id="UP000192796"/>
    </source>
</evidence>
<name>A0A1V9FP63_9BACT</name>
<keyword evidence="2" id="KW-1185">Reference proteome</keyword>
<protein>
    <submittedName>
        <fullName evidence="1">Uncharacterized protein</fullName>
    </submittedName>
</protein>
<comment type="caution">
    <text evidence="1">The sequence shown here is derived from an EMBL/GenBank/DDBJ whole genome shotgun (WGS) entry which is preliminary data.</text>
</comment>
<accession>A0A1V9FP63</accession>
<dbReference type="OrthoDB" id="9872644at2"/>
<gene>
    <name evidence="1" type="ORF">A3860_34780</name>
</gene>